<name>A0A5J4JIH5_9BACI</name>
<dbReference type="InterPro" id="IPR008040">
    <property type="entry name" value="Hydant_A_N"/>
</dbReference>
<dbReference type="Pfam" id="PF01968">
    <property type="entry name" value="Hydantoinase_A"/>
    <property type="match status" value="1"/>
</dbReference>
<dbReference type="RefSeq" id="WP_151706188.1">
    <property type="nucleotide sequence ID" value="NZ_BKZQ01000053.1"/>
</dbReference>
<gene>
    <name evidence="3" type="ORF">BpJC7_28340</name>
</gene>
<dbReference type="EMBL" id="BKZQ01000053">
    <property type="protein sequence ID" value="GER71531.1"/>
    <property type="molecule type" value="Genomic_DNA"/>
</dbReference>
<keyword evidence="4" id="KW-1185">Reference proteome</keyword>
<comment type="caution">
    <text evidence="3">The sequence shown here is derived from an EMBL/GenBank/DDBJ whole genome shotgun (WGS) entry which is preliminary data.</text>
</comment>
<protein>
    <submittedName>
        <fullName evidence="3">Hydantoinase</fullName>
    </submittedName>
</protein>
<accession>A0A5J4JIH5</accession>
<dbReference type="InterPro" id="IPR045079">
    <property type="entry name" value="Oxoprolinase-like"/>
</dbReference>
<dbReference type="InterPro" id="IPR043129">
    <property type="entry name" value="ATPase_NBD"/>
</dbReference>
<dbReference type="SUPFAM" id="SSF53067">
    <property type="entry name" value="Actin-like ATPase domain"/>
    <property type="match status" value="1"/>
</dbReference>
<evidence type="ECO:0000259" key="1">
    <source>
        <dbReference type="Pfam" id="PF01968"/>
    </source>
</evidence>
<feature type="domain" description="Hydantoinase A/oxoprolinase" evidence="1">
    <location>
        <begin position="190"/>
        <end position="447"/>
    </location>
</feature>
<proteinExistence type="predicted"/>
<reference evidence="3 4" key="1">
    <citation type="submission" date="2019-09" db="EMBL/GenBank/DDBJ databases">
        <title>Draft genome sequence of Bacillus sp. JC-7.</title>
        <authorList>
            <person name="Tanaka N."/>
            <person name="Shiwa Y."/>
            <person name="Fujita N."/>
            <person name="Tanasupawat S."/>
        </authorList>
    </citation>
    <scope>NUCLEOTIDE SEQUENCE [LARGE SCALE GENOMIC DNA]</scope>
    <source>
        <strain evidence="3 4">JC-7</strain>
    </source>
</reference>
<evidence type="ECO:0000259" key="2">
    <source>
        <dbReference type="Pfam" id="PF05378"/>
    </source>
</evidence>
<dbReference type="GO" id="GO:0016787">
    <property type="term" value="F:hydrolase activity"/>
    <property type="evidence" value="ECO:0007669"/>
    <property type="project" value="InterPro"/>
</dbReference>
<dbReference type="Gene3D" id="3.30.420.40">
    <property type="match status" value="1"/>
</dbReference>
<evidence type="ECO:0000313" key="4">
    <source>
        <dbReference type="Proteomes" id="UP000391919"/>
    </source>
</evidence>
<dbReference type="InterPro" id="IPR002821">
    <property type="entry name" value="Hydantoinase_A"/>
</dbReference>
<organism evidence="3 4">
    <name type="scientific">Weizmannia acidilactici</name>
    <dbReference type="NCBI Taxonomy" id="2607726"/>
    <lineage>
        <taxon>Bacteria</taxon>
        <taxon>Bacillati</taxon>
        <taxon>Bacillota</taxon>
        <taxon>Bacilli</taxon>
        <taxon>Bacillales</taxon>
        <taxon>Bacillaceae</taxon>
        <taxon>Heyndrickxia</taxon>
    </lineage>
</organism>
<dbReference type="AlphaFoldDB" id="A0A5J4JIH5"/>
<evidence type="ECO:0000313" key="3">
    <source>
        <dbReference type="EMBL" id="GER71531.1"/>
    </source>
</evidence>
<dbReference type="PANTHER" id="PTHR11365">
    <property type="entry name" value="5-OXOPROLINASE RELATED"/>
    <property type="match status" value="1"/>
</dbReference>
<dbReference type="Proteomes" id="UP000391919">
    <property type="component" value="Unassembled WGS sequence"/>
</dbReference>
<feature type="domain" description="Hydantoinase/oxoprolinase N-terminal" evidence="2">
    <location>
        <begin position="2"/>
        <end position="169"/>
    </location>
</feature>
<sequence>MRIGIDIGGTNTHAVLVTDQGKLRMASSSVTTPDIFTGVRSSVGNLLKKTSIQPNEIKGIFVGTTELLNAVYEERTLAKTALIRIELQPSKIIPALNWPESLRSFLKEIYELKSNNRYNQAGNEISCLKQLKPLYKSIAEKKIDAVCIVGAYSPMYENEEMQVKNEINNRFPDISVTVSHQFGSMGFIERENVALLNTLLSKVIRKILFNLASCFSSLSLQCPFWLTQSNGSLMTIEQAMKFPILTIASGAANSLKGASRLSGLKEMIAIDIGGSKIYVGHVANGELKEMTASTNLFGIDASLEMPEIISLPFGTGNIPLIHDGKVEFLPLISNDIKKVGTAWGGDTWTVSDCFLKLFPKSFFDPDIDTEKLETLSESECEKVVYDVTQKIKEAIDQLQNDEKELPIVLVGGGSPLFNQKLFGKYQQVINPAGYPFSSAIGACFSSVSEVIDKVYWLNHRSKEEVVKEAAEACKQAVVKKGADPHSVKLSYIQEYPFEYLRGEILRVKVKAVGEQIL</sequence>
<dbReference type="Pfam" id="PF05378">
    <property type="entry name" value="Hydant_A_N"/>
    <property type="match status" value="1"/>
</dbReference>